<evidence type="ECO:0008006" key="5">
    <source>
        <dbReference type="Google" id="ProtNLM"/>
    </source>
</evidence>
<feature type="compositionally biased region" description="Pro residues" evidence="1">
    <location>
        <begin position="220"/>
        <end position="241"/>
    </location>
</feature>
<reference evidence="3 4" key="1">
    <citation type="journal article" date="2019" name="Int. J. Syst. Evol. Microbiol.">
        <title>The Global Catalogue of Microorganisms (GCM) 10K type strain sequencing project: providing services to taxonomists for standard genome sequencing and annotation.</title>
        <authorList>
            <consortium name="The Broad Institute Genomics Platform"/>
            <consortium name="The Broad Institute Genome Sequencing Center for Infectious Disease"/>
            <person name="Wu L."/>
            <person name="Ma J."/>
        </authorList>
    </citation>
    <scope>NUCLEOTIDE SEQUENCE [LARGE SCALE GENOMIC DNA]</scope>
    <source>
        <strain evidence="3 4">JCM 4788</strain>
    </source>
</reference>
<feature type="compositionally biased region" description="Low complexity" evidence="1">
    <location>
        <begin position="153"/>
        <end position="175"/>
    </location>
</feature>
<keyword evidence="2" id="KW-0812">Transmembrane</keyword>
<accession>A0ABN0YS72</accession>
<evidence type="ECO:0000313" key="3">
    <source>
        <dbReference type="EMBL" id="GAA0407824.1"/>
    </source>
</evidence>
<proteinExistence type="predicted"/>
<evidence type="ECO:0000256" key="2">
    <source>
        <dbReference type="SAM" id="Phobius"/>
    </source>
</evidence>
<comment type="caution">
    <text evidence="3">The sequence shown here is derived from an EMBL/GenBank/DDBJ whole genome shotgun (WGS) entry which is preliminary data.</text>
</comment>
<evidence type="ECO:0000256" key="1">
    <source>
        <dbReference type="SAM" id="MobiDB-lite"/>
    </source>
</evidence>
<feature type="compositionally biased region" description="Pro residues" evidence="1">
    <location>
        <begin position="176"/>
        <end position="185"/>
    </location>
</feature>
<keyword evidence="2" id="KW-0472">Membrane</keyword>
<keyword evidence="2" id="KW-1133">Transmembrane helix</keyword>
<evidence type="ECO:0000313" key="4">
    <source>
        <dbReference type="Proteomes" id="UP001500879"/>
    </source>
</evidence>
<protein>
    <recommendedName>
        <fullName evidence="5">Septum formation initiator family protein</fullName>
    </recommendedName>
</protein>
<dbReference type="InterPro" id="IPR007060">
    <property type="entry name" value="FtsL/DivIC"/>
</dbReference>
<gene>
    <name evidence="3" type="ORF">GCM10010357_30950</name>
</gene>
<feature type="region of interest" description="Disordered" evidence="1">
    <location>
        <begin position="109"/>
        <end position="249"/>
    </location>
</feature>
<organism evidence="3 4">
    <name type="scientific">Streptomyces luteireticuli</name>
    <dbReference type="NCBI Taxonomy" id="173858"/>
    <lineage>
        <taxon>Bacteria</taxon>
        <taxon>Bacillati</taxon>
        <taxon>Actinomycetota</taxon>
        <taxon>Actinomycetes</taxon>
        <taxon>Kitasatosporales</taxon>
        <taxon>Streptomycetaceae</taxon>
        <taxon>Streptomyces</taxon>
    </lineage>
</organism>
<feature type="compositionally biased region" description="Pro residues" evidence="1">
    <location>
        <begin position="142"/>
        <end position="152"/>
    </location>
</feature>
<feature type="transmembrane region" description="Helical" evidence="2">
    <location>
        <begin position="29"/>
        <end position="47"/>
    </location>
</feature>
<dbReference type="EMBL" id="BAAABX010000034">
    <property type="protein sequence ID" value="GAA0407824.1"/>
    <property type="molecule type" value="Genomic_DNA"/>
</dbReference>
<name>A0ABN0YS72_9ACTN</name>
<dbReference type="Proteomes" id="UP001500879">
    <property type="component" value="Unassembled WGS sequence"/>
</dbReference>
<keyword evidence="4" id="KW-1185">Reference proteome</keyword>
<sequence length="249" mass="25049">MTPAAARGRGALLGRLLPLGPAGMRRTPFVLLVVFLLGSGLIALLLLNSSLNQGSFELTKLQRKTTELTDEQQALQQEVDQLAAPDALERRARELGLVPGGSPAFLGPDGTVHGVPAPAPPAGGTPETDPAAYVPGAVRPGGTPPGTPPNPAVVPDRAAAPNAPGVQGVPGGARPPAAPPVPDPAYQPYQLPAATEPNGQNPPAGRPQRPSPATNGQAPALPPYPQPPRPAGPAGTPPQTPTVPGSPGR</sequence>
<dbReference type="RefSeq" id="WP_425543521.1">
    <property type="nucleotide sequence ID" value="NZ_BAAABX010000034.1"/>
</dbReference>
<feature type="compositionally biased region" description="Low complexity" evidence="1">
    <location>
        <begin position="124"/>
        <end position="141"/>
    </location>
</feature>
<dbReference type="Pfam" id="PF04977">
    <property type="entry name" value="DivIC"/>
    <property type="match status" value="1"/>
</dbReference>